<name>A0AB38P1E2_9ENTR</name>
<dbReference type="EMBL" id="QGAL01000005">
    <property type="protein sequence ID" value="TKK16814.1"/>
    <property type="molecule type" value="Genomic_DNA"/>
</dbReference>
<dbReference type="RefSeq" id="WP_137273030.1">
    <property type="nucleotide sequence ID" value="NZ_CAXOED010000005.1"/>
</dbReference>
<protein>
    <submittedName>
        <fullName evidence="2">Uncharacterized protein</fullName>
    </submittedName>
</protein>
<dbReference type="AlphaFoldDB" id="A0AB38P1E2"/>
<comment type="caution">
    <text evidence="2">The sequence shown here is derived from an EMBL/GenBank/DDBJ whole genome shotgun (WGS) entry which is preliminary data.</text>
</comment>
<evidence type="ECO:0000256" key="1">
    <source>
        <dbReference type="SAM" id="Phobius"/>
    </source>
</evidence>
<keyword evidence="1" id="KW-0812">Transmembrane</keyword>
<feature type="transmembrane region" description="Helical" evidence="1">
    <location>
        <begin position="62"/>
        <end position="80"/>
    </location>
</feature>
<keyword evidence="1" id="KW-1133">Transmembrane helix</keyword>
<keyword evidence="1" id="KW-0472">Membrane</keyword>
<evidence type="ECO:0000313" key="3">
    <source>
        <dbReference type="Proteomes" id="UP000306327"/>
    </source>
</evidence>
<sequence>MSRPIKWTSRVVAFLAIAFVLMLSGVFDPLAESLKYTLTNALNALPTDKPEPYPDRVENSYFTVYVALNMLAASVAVFVCEKLIGLARSS</sequence>
<dbReference type="Proteomes" id="UP000306327">
    <property type="component" value="Unassembled WGS sequence"/>
</dbReference>
<reference evidence="2 3" key="1">
    <citation type="journal article" date="2019" name="Sci. Rep.">
        <title>Differences in resource use lead to coexistence of seed-transmitted microbial populations.</title>
        <authorList>
            <person name="Torres-Cortes G."/>
            <person name="Garcia B.J."/>
            <person name="Compant S."/>
            <person name="Rezki S."/>
            <person name="Jones P."/>
            <person name="Preveaux A."/>
            <person name="Briand M."/>
            <person name="Roulet A."/>
            <person name="Bouchez O."/>
            <person name="Jacobson D."/>
            <person name="Barret M."/>
        </authorList>
    </citation>
    <scope>NUCLEOTIDE SEQUENCE [LARGE SCALE GENOMIC DNA]</scope>
    <source>
        <strain evidence="2 3">CFBP13530</strain>
    </source>
</reference>
<accession>A0AB38P1E2</accession>
<proteinExistence type="predicted"/>
<organism evidence="2 3">
    <name type="scientific">Enterobacter cancerogenus</name>
    <dbReference type="NCBI Taxonomy" id="69218"/>
    <lineage>
        <taxon>Bacteria</taxon>
        <taxon>Pseudomonadati</taxon>
        <taxon>Pseudomonadota</taxon>
        <taxon>Gammaproteobacteria</taxon>
        <taxon>Enterobacterales</taxon>
        <taxon>Enterobacteriaceae</taxon>
        <taxon>Enterobacter</taxon>
        <taxon>Enterobacter cloacae complex</taxon>
    </lineage>
</organism>
<gene>
    <name evidence="2" type="ORF">EcCFBP13530_16845</name>
</gene>
<evidence type="ECO:0000313" key="2">
    <source>
        <dbReference type="EMBL" id="TKK16814.1"/>
    </source>
</evidence>